<keyword evidence="2" id="KW-1185">Reference proteome</keyword>
<evidence type="ECO:0000313" key="1">
    <source>
        <dbReference type="EMBL" id="KAJ9663383.1"/>
    </source>
</evidence>
<proteinExistence type="predicted"/>
<organism evidence="1 2">
    <name type="scientific">Neophaeococcomyces mojaviensis</name>
    <dbReference type="NCBI Taxonomy" id="3383035"/>
    <lineage>
        <taxon>Eukaryota</taxon>
        <taxon>Fungi</taxon>
        <taxon>Dikarya</taxon>
        <taxon>Ascomycota</taxon>
        <taxon>Pezizomycotina</taxon>
        <taxon>Eurotiomycetes</taxon>
        <taxon>Chaetothyriomycetidae</taxon>
        <taxon>Chaetothyriales</taxon>
        <taxon>Chaetothyriales incertae sedis</taxon>
        <taxon>Neophaeococcomyces</taxon>
    </lineage>
</organism>
<comment type="caution">
    <text evidence="1">The sequence shown here is derived from an EMBL/GenBank/DDBJ whole genome shotgun (WGS) entry which is preliminary data.</text>
</comment>
<evidence type="ECO:0000313" key="2">
    <source>
        <dbReference type="Proteomes" id="UP001172386"/>
    </source>
</evidence>
<dbReference type="Proteomes" id="UP001172386">
    <property type="component" value="Unassembled WGS sequence"/>
</dbReference>
<gene>
    <name evidence="1" type="ORF">H2198_000900</name>
</gene>
<protein>
    <submittedName>
        <fullName evidence="1">Uncharacterized protein</fullName>
    </submittedName>
</protein>
<reference evidence="1" key="1">
    <citation type="submission" date="2022-10" db="EMBL/GenBank/DDBJ databases">
        <title>Culturing micro-colonial fungi from biological soil crusts in the Mojave desert and describing Neophaeococcomyces mojavensis, and introducing the new genera and species Taxawa tesnikishii.</title>
        <authorList>
            <person name="Kurbessoian T."/>
            <person name="Stajich J.E."/>
        </authorList>
    </citation>
    <scope>NUCLEOTIDE SEQUENCE</scope>
    <source>
        <strain evidence="1">JES_112</strain>
    </source>
</reference>
<name>A0ACC3AJ95_9EURO</name>
<sequence length="475" mass="54056">MKFGAEYQAALGKGEYPPQWINSSISYKKLKKCIKRIRQELSSLGLDHETLNALWQHIGTHASTSGDYDSKRLMQYQFTTEDGQRFVPRLCIALDPEDGSPMDAWLAPETKKILQRVGRRHSSIATTAGRPNGDLTRSISFGSEQSDTLAERTKNHDDIETIEVPLTSDSEFFQILRKELQDLEDLQVREQKGLTQHIESLASDLEAVKLRANKKKPSKDAKREIDTWREIFRLYIESEIFVSDHESDAGVRSADKAAQQLTYFAKQLAQRPSQAKPKSAEAHIALERFMSINTTLLRLLKFQELNRRALGKILKKFDKQTSLNSNNTISSDPTQLLSTLSPHQNNNKLLSTATLARATASTISTSLLTLIPQLDDYLCPICMSITYRPIRLRCNHVFCIRCMIRLQRDSKDECPMCRERGVLEATENNLDKDLQKFLKQEFKGEVAEKKRENDLLAGKELFGEGYEGTHKCVVM</sequence>
<dbReference type="EMBL" id="JAPDRQ010000009">
    <property type="protein sequence ID" value="KAJ9663383.1"/>
    <property type="molecule type" value="Genomic_DNA"/>
</dbReference>
<accession>A0ACC3AJ95</accession>